<organism evidence="1 2">
    <name type="scientific">Aspergillus luchuensis (strain CBS 106.47)</name>
    <dbReference type="NCBI Taxonomy" id="1137211"/>
    <lineage>
        <taxon>Eukaryota</taxon>
        <taxon>Fungi</taxon>
        <taxon>Dikarya</taxon>
        <taxon>Ascomycota</taxon>
        <taxon>Pezizomycotina</taxon>
        <taxon>Eurotiomycetes</taxon>
        <taxon>Eurotiomycetidae</taxon>
        <taxon>Eurotiales</taxon>
        <taxon>Aspergillaceae</taxon>
        <taxon>Aspergillus</taxon>
        <taxon>Aspergillus subgen. Circumdati</taxon>
    </lineage>
</organism>
<evidence type="ECO:0000313" key="1">
    <source>
        <dbReference type="EMBL" id="OJZ79885.1"/>
    </source>
</evidence>
<evidence type="ECO:0000313" key="2">
    <source>
        <dbReference type="Proteomes" id="UP000184063"/>
    </source>
</evidence>
<proteinExistence type="predicted"/>
<protein>
    <submittedName>
        <fullName evidence="1">Uncharacterized protein</fullName>
    </submittedName>
</protein>
<dbReference type="EMBL" id="KV878267">
    <property type="protein sequence ID" value="OJZ79885.1"/>
    <property type="molecule type" value="Genomic_DNA"/>
</dbReference>
<sequence>MAESENERPSAGPIRTAVETEIRAMENYMNWRCRAVTGPKKNPTGSELLVEMRLNTSRLRRWQKPRSA</sequence>
<dbReference type="VEuPathDB" id="FungiDB:ASPFODRAFT_712036"/>
<dbReference type="Proteomes" id="UP000184063">
    <property type="component" value="Unassembled WGS sequence"/>
</dbReference>
<gene>
    <name evidence="1" type="ORF">ASPFODRAFT_712036</name>
</gene>
<name>A0A1M3SZI5_ASPLC</name>
<reference evidence="2" key="1">
    <citation type="journal article" date="2017" name="Genome Biol.">
        <title>Comparative genomics reveals high biological diversity and specific adaptations in the industrially and medically important fungal genus Aspergillus.</title>
        <authorList>
            <person name="de Vries R.P."/>
            <person name="Riley R."/>
            <person name="Wiebenga A."/>
            <person name="Aguilar-Osorio G."/>
            <person name="Amillis S."/>
            <person name="Uchima C.A."/>
            <person name="Anderluh G."/>
            <person name="Asadollahi M."/>
            <person name="Askin M."/>
            <person name="Barry K."/>
            <person name="Battaglia E."/>
            <person name="Bayram O."/>
            <person name="Benocci T."/>
            <person name="Braus-Stromeyer S.A."/>
            <person name="Caldana C."/>
            <person name="Canovas D."/>
            <person name="Cerqueira G.C."/>
            <person name="Chen F."/>
            <person name="Chen W."/>
            <person name="Choi C."/>
            <person name="Clum A."/>
            <person name="Dos Santos R.A."/>
            <person name="Damasio A.R."/>
            <person name="Diallinas G."/>
            <person name="Emri T."/>
            <person name="Fekete E."/>
            <person name="Flipphi M."/>
            <person name="Freyberg S."/>
            <person name="Gallo A."/>
            <person name="Gournas C."/>
            <person name="Habgood R."/>
            <person name="Hainaut M."/>
            <person name="Harispe M.L."/>
            <person name="Henrissat B."/>
            <person name="Hilden K.S."/>
            <person name="Hope R."/>
            <person name="Hossain A."/>
            <person name="Karabika E."/>
            <person name="Karaffa L."/>
            <person name="Karanyi Z."/>
            <person name="Krasevec N."/>
            <person name="Kuo A."/>
            <person name="Kusch H."/>
            <person name="LaButti K."/>
            <person name="Lagendijk E.L."/>
            <person name="Lapidus A."/>
            <person name="Levasseur A."/>
            <person name="Lindquist E."/>
            <person name="Lipzen A."/>
            <person name="Logrieco A.F."/>
            <person name="MacCabe A."/>
            <person name="Maekelae M.R."/>
            <person name="Malavazi I."/>
            <person name="Melin P."/>
            <person name="Meyer V."/>
            <person name="Mielnichuk N."/>
            <person name="Miskei M."/>
            <person name="Molnar A.P."/>
            <person name="Mule G."/>
            <person name="Ngan C.Y."/>
            <person name="Orejas M."/>
            <person name="Orosz E."/>
            <person name="Ouedraogo J.P."/>
            <person name="Overkamp K.M."/>
            <person name="Park H.-S."/>
            <person name="Perrone G."/>
            <person name="Piumi F."/>
            <person name="Punt P.J."/>
            <person name="Ram A.F."/>
            <person name="Ramon A."/>
            <person name="Rauscher S."/>
            <person name="Record E."/>
            <person name="Riano-Pachon D.M."/>
            <person name="Robert V."/>
            <person name="Roehrig J."/>
            <person name="Ruller R."/>
            <person name="Salamov A."/>
            <person name="Salih N.S."/>
            <person name="Samson R.A."/>
            <person name="Sandor E."/>
            <person name="Sanguinetti M."/>
            <person name="Schuetze T."/>
            <person name="Sepcic K."/>
            <person name="Shelest E."/>
            <person name="Sherlock G."/>
            <person name="Sophianopoulou V."/>
            <person name="Squina F.M."/>
            <person name="Sun H."/>
            <person name="Susca A."/>
            <person name="Todd R.B."/>
            <person name="Tsang A."/>
            <person name="Unkles S.E."/>
            <person name="van de Wiele N."/>
            <person name="van Rossen-Uffink D."/>
            <person name="Oliveira J.V."/>
            <person name="Vesth T.C."/>
            <person name="Visser J."/>
            <person name="Yu J.-H."/>
            <person name="Zhou M."/>
            <person name="Andersen M.R."/>
            <person name="Archer D.B."/>
            <person name="Baker S.E."/>
            <person name="Benoit I."/>
            <person name="Brakhage A.A."/>
            <person name="Braus G.H."/>
            <person name="Fischer R."/>
            <person name="Frisvad J.C."/>
            <person name="Goldman G.H."/>
            <person name="Houbraken J."/>
            <person name="Oakley B."/>
            <person name="Pocsi I."/>
            <person name="Scazzocchio C."/>
            <person name="Seiboth B."/>
            <person name="vanKuyk P.A."/>
            <person name="Wortman J."/>
            <person name="Dyer P.S."/>
            <person name="Grigoriev I.V."/>
        </authorList>
    </citation>
    <scope>NUCLEOTIDE SEQUENCE [LARGE SCALE GENOMIC DNA]</scope>
    <source>
        <strain evidence="2">CBS 106.47</strain>
    </source>
</reference>
<accession>A0A1M3SZI5</accession>
<dbReference type="AlphaFoldDB" id="A0A1M3SZI5"/>